<evidence type="ECO:0000256" key="1">
    <source>
        <dbReference type="ARBA" id="ARBA00004370"/>
    </source>
</evidence>
<keyword evidence="2 3" id="KW-0472">Membrane</keyword>
<reference evidence="5" key="1">
    <citation type="submission" date="2025-08" db="UniProtKB">
        <authorList>
            <consortium name="RefSeq"/>
        </authorList>
    </citation>
    <scope>IDENTIFICATION</scope>
    <source>
        <strain evidence="5">OHB3-1</strain>
    </source>
</reference>
<dbReference type="InterPro" id="IPR044839">
    <property type="entry name" value="NDR1-like"/>
</dbReference>
<protein>
    <submittedName>
        <fullName evidence="5">NDR1/HIN1-like protein 13</fullName>
    </submittedName>
</protein>
<dbReference type="PANTHER" id="PTHR31234:SF2">
    <property type="entry name" value="OS05G0199100 PROTEIN"/>
    <property type="match status" value="1"/>
</dbReference>
<dbReference type="RefSeq" id="XP_022132124.1">
    <property type="nucleotide sequence ID" value="XM_022276432.1"/>
</dbReference>
<evidence type="ECO:0000313" key="5">
    <source>
        <dbReference type="RefSeq" id="XP_022132124.1"/>
    </source>
</evidence>
<comment type="subcellular location">
    <subcellularLocation>
        <location evidence="1">Membrane</location>
    </subcellularLocation>
</comment>
<dbReference type="GO" id="GO:0016020">
    <property type="term" value="C:membrane"/>
    <property type="evidence" value="ECO:0007669"/>
    <property type="project" value="UniProtKB-SubCell"/>
</dbReference>
<feature type="transmembrane region" description="Helical" evidence="3">
    <location>
        <begin position="67"/>
        <end position="88"/>
    </location>
</feature>
<dbReference type="GO" id="GO:0098542">
    <property type="term" value="P:defense response to other organism"/>
    <property type="evidence" value="ECO:0007669"/>
    <property type="project" value="InterPro"/>
</dbReference>
<organism evidence="4 5">
    <name type="scientific">Momordica charantia</name>
    <name type="common">Bitter gourd</name>
    <name type="synonym">Balsam pear</name>
    <dbReference type="NCBI Taxonomy" id="3673"/>
    <lineage>
        <taxon>Eukaryota</taxon>
        <taxon>Viridiplantae</taxon>
        <taxon>Streptophyta</taxon>
        <taxon>Embryophyta</taxon>
        <taxon>Tracheophyta</taxon>
        <taxon>Spermatophyta</taxon>
        <taxon>Magnoliopsida</taxon>
        <taxon>eudicotyledons</taxon>
        <taxon>Gunneridae</taxon>
        <taxon>Pentapetalae</taxon>
        <taxon>rosids</taxon>
        <taxon>fabids</taxon>
        <taxon>Cucurbitales</taxon>
        <taxon>Cucurbitaceae</taxon>
        <taxon>Momordiceae</taxon>
        <taxon>Momordica</taxon>
    </lineage>
</organism>
<keyword evidence="3" id="KW-1133">Transmembrane helix</keyword>
<dbReference type="Proteomes" id="UP000504603">
    <property type="component" value="Unplaced"/>
</dbReference>
<gene>
    <name evidence="5" type="primary">LOC111005068</name>
</gene>
<dbReference type="GeneID" id="111005068"/>
<accession>A0A6J1BS66</accession>
<evidence type="ECO:0000256" key="2">
    <source>
        <dbReference type="ARBA" id="ARBA00023136"/>
    </source>
</evidence>
<dbReference type="PANTHER" id="PTHR31234">
    <property type="entry name" value="LATE EMBRYOGENESIS ABUNDANT (LEA) HYDROXYPROLINE-RICH GLYCOPROTEIN FAMILY"/>
    <property type="match status" value="1"/>
</dbReference>
<keyword evidence="3" id="KW-0812">Transmembrane</keyword>
<proteinExistence type="predicted"/>
<dbReference type="AlphaFoldDB" id="A0A6J1BS66"/>
<name>A0A6J1BS66_MOMCH</name>
<dbReference type="KEGG" id="mcha:111005068"/>
<keyword evidence="4" id="KW-1185">Reference proteome</keyword>
<evidence type="ECO:0000313" key="4">
    <source>
        <dbReference type="Proteomes" id="UP000504603"/>
    </source>
</evidence>
<sequence>MAERVPSPSPPPPPADFFFSSGTYVVQVPKDQIYRIPPPENALIVERHRNPSSTSNRRPCSSCCFRFMLPLVVVILLVVLLVILIPHLRKPKAPIFKISKFSAPSSRQFNIKLKLKNPNGSGAISFKQGGRASVSFKDQDVATGKFPAVRQPHDSSQDVALALPTAKSLPKEIQKSFKNNKTKRHVSLTLYMKLSAETKAAQTATRNDKFVVVCTFTVDSLAKASRILSQECDTQRQ</sequence>
<dbReference type="OrthoDB" id="996955at2759"/>
<evidence type="ECO:0000256" key="3">
    <source>
        <dbReference type="SAM" id="Phobius"/>
    </source>
</evidence>